<feature type="transmembrane region" description="Helical" evidence="1">
    <location>
        <begin position="53"/>
        <end position="76"/>
    </location>
</feature>
<dbReference type="RefSeq" id="WP_231464092.1">
    <property type="nucleotide sequence ID" value="NZ_JAJOHW010000119.1"/>
</dbReference>
<keyword evidence="4" id="KW-1185">Reference proteome</keyword>
<keyword evidence="2" id="KW-0732">Signal</keyword>
<evidence type="ECO:0000256" key="2">
    <source>
        <dbReference type="SAM" id="SignalP"/>
    </source>
</evidence>
<keyword evidence="1" id="KW-1133">Transmembrane helix</keyword>
<evidence type="ECO:0000313" key="3">
    <source>
        <dbReference type="EMBL" id="MFC4492432.1"/>
    </source>
</evidence>
<name>A0ABV8ZZM0_9NEIS</name>
<evidence type="ECO:0000313" key="4">
    <source>
        <dbReference type="Proteomes" id="UP001595999"/>
    </source>
</evidence>
<reference evidence="4" key="1">
    <citation type="journal article" date="2019" name="Int. J. Syst. Evol. Microbiol.">
        <title>The Global Catalogue of Microorganisms (GCM) 10K type strain sequencing project: providing services to taxonomists for standard genome sequencing and annotation.</title>
        <authorList>
            <consortium name="The Broad Institute Genomics Platform"/>
            <consortium name="The Broad Institute Genome Sequencing Center for Infectious Disease"/>
            <person name="Wu L."/>
            <person name="Ma J."/>
        </authorList>
    </citation>
    <scope>NUCLEOTIDE SEQUENCE [LARGE SCALE GENOMIC DNA]</scope>
    <source>
        <strain evidence="4">CGMCC 4.7608</strain>
    </source>
</reference>
<proteinExistence type="predicted"/>
<keyword evidence="1" id="KW-0472">Membrane</keyword>
<evidence type="ECO:0000256" key="1">
    <source>
        <dbReference type="SAM" id="Phobius"/>
    </source>
</evidence>
<keyword evidence="1" id="KW-0812">Transmembrane</keyword>
<comment type="caution">
    <text evidence="3">The sequence shown here is derived from an EMBL/GenBank/DDBJ whole genome shotgun (WGS) entry which is preliminary data.</text>
</comment>
<evidence type="ECO:0008006" key="5">
    <source>
        <dbReference type="Google" id="ProtNLM"/>
    </source>
</evidence>
<sequence>MKHLTVVRKFGSRVTLAALGATASAAALADGVTLPDMAAALQTTGAAVMSNANASATAVTPYVLGVAAIVLVYAIAKKLFKKIA</sequence>
<organism evidence="3 4">
    <name type="scientific">Chromobacterium aquaticum</name>
    <dbReference type="NCBI Taxonomy" id="467180"/>
    <lineage>
        <taxon>Bacteria</taxon>
        <taxon>Pseudomonadati</taxon>
        <taxon>Pseudomonadota</taxon>
        <taxon>Betaproteobacteria</taxon>
        <taxon>Neisseriales</taxon>
        <taxon>Chromobacteriaceae</taxon>
        <taxon>Chromobacterium</taxon>
    </lineage>
</organism>
<feature type="signal peptide" evidence="2">
    <location>
        <begin position="1"/>
        <end position="29"/>
    </location>
</feature>
<dbReference type="Proteomes" id="UP001595999">
    <property type="component" value="Unassembled WGS sequence"/>
</dbReference>
<feature type="chain" id="PRO_5046280540" description="Phage coat protein" evidence="2">
    <location>
        <begin position="30"/>
        <end position="84"/>
    </location>
</feature>
<accession>A0ABV8ZZM0</accession>
<gene>
    <name evidence="3" type="ORF">ACFO0R_22710</name>
</gene>
<protein>
    <recommendedName>
        <fullName evidence="5">Phage coat protein</fullName>
    </recommendedName>
</protein>
<dbReference type="EMBL" id="JBHSEK010000028">
    <property type="protein sequence ID" value="MFC4492432.1"/>
    <property type="molecule type" value="Genomic_DNA"/>
</dbReference>